<dbReference type="AlphaFoldDB" id="A0A0J7NR26"/>
<feature type="chain" id="PRO_5005291139" evidence="1">
    <location>
        <begin position="27"/>
        <end position="435"/>
    </location>
</feature>
<dbReference type="EMBL" id="LBMM01002363">
    <property type="protein sequence ID" value="KMQ94915.1"/>
    <property type="molecule type" value="Genomic_DNA"/>
</dbReference>
<keyword evidence="1" id="KW-0732">Signal</keyword>
<proteinExistence type="predicted"/>
<evidence type="ECO:0000313" key="2">
    <source>
        <dbReference type="EMBL" id="KMQ94915.1"/>
    </source>
</evidence>
<organism evidence="2 3">
    <name type="scientific">Lasius niger</name>
    <name type="common">Black garden ant</name>
    <dbReference type="NCBI Taxonomy" id="67767"/>
    <lineage>
        <taxon>Eukaryota</taxon>
        <taxon>Metazoa</taxon>
        <taxon>Ecdysozoa</taxon>
        <taxon>Arthropoda</taxon>
        <taxon>Hexapoda</taxon>
        <taxon>Insecta</taxon>
        <taxon>Pterygota</taxon>
        <taxon>Neoptera</taxon>
        <taxon>Endopterygota</taxon>
        <taxon>Hymenoptera</taxon>
        <taxon>Apocrita</taxon>
        <taxon>Aculeata</taxon>
        <taxon>Formicoidea</taxon>
        <taxon>Formicidae</taxon>
        <taxon>Formicinae</taxon>
        <taxon>Lasius</taxon>
        <taxon>Lasius</taxon>
    </lineage>
</organism>
<dbReference type="PaxDb" id="67767-A0A0J7NR26"/>
<reference evidence="2 3" key="1">
    <citation type="submission" date="2015-04" db="EMBL/GenBank/DDBJ databases">
        <title>Lasius niger genome sequencing.</title>
        <authorList>
            <person name="Konorov E.A."/>
            <person name="Nikitin M.A."/>
            <person name="Kirill M.V."/>
            <person name="Chang P."/>
        </authorList>
    </citation>
    <scope>NUCLEOTIDE SEQUENCE [LARGE SCALE GENOMIC DNA]</scope>
    <source>
        <tissue evidence="2">Whole</tissue>
    </source>
</reference>
<dbReference type="Proteomes" id="UP000036403">
    <property type="component" value="Unassembled WGS sequence"/>
</dbReference>
<evidence type="ECO:0000313" key="3">
    <source>
        <dbReference type="Proteomes" id="UP000036403"/>
    </source>
</evidence>
<sequence>MRLRKISERHLLPLHLLLIVFACARTAEVSEVTCEKVSFKETSLGDRYSGRETTIAAPVANSSQKLTSPIVVETLPRNSSNVFRPSIHLGEIEQPKSRKNPFNNVQHVRFESNVHLDAQRERSQDVIMQNAYQSVSGLLDEATRSSRIKFQDDVQVPSSIHHPFNDQQAVTEVVSGSPLEQAPIGQVFLDQTFFQNVLKKPQDASTIFGKAMTDHRSTGGAYLDLSRSPPYVINYYATQNQNAHQPIQETTLEMIKKPESNGVLVVQQSTYTRKRKFPYTFYQPSGEYHDIQYLEEPHSTMTYPQMRSMSPWKKIIHLIGTILPLGLLLALTPKVVRINNNATTQPSIVLSKLRVADLPIEHKRARSLDEQSTAVCEDRSICELILAGSEPQSNILQNVLWNLATSGTADDVAKRNGLREIFSAVRKKDCTTIDC</sequence>
<keyword evidence="3" id="KW-1185">Reference proteome</keyword>
<accession>A0A0J7NR26</accession>
<protein>
    <submittedName>
        <fullName evidence="2">Rna polymerase ii degradation factor 1-like protein</fullName>
    </submittedName>
</protein>
<dbReference type="OrthoDB" id="6372754at2759"/>
<feature type="signal peptide" evidence="1">
    <location>
        <begin position="1"/>
        <end position="26"/>
    </location>
</feature>
<evidence type="ECO:0000256" key="1">
    <source>
        <dbReference type="SAM" id="SignalP"/>
    </source>
</evidence>
<comment type="caution">
    <text evidence="2">The sequence shown here is derived from an EMBL/GenBank/DDBJ whole genome shotgun (WGS) entry which is preliminary data.</text>
</comment>
<dbReference type="PROSITE" id="PS51257">
    <property type="entry name" value="PROKAR_LIPOPROTEIN"/>
    <property type="match status" value="1"/>
</dbReference>
<name>A0A0J7NR26_LASNI</name>
<gene>
    <name evidence="2" type="ORF">RF55_4898</name>
</gene>